<evidence type="ECO:0000313" key="4">
    <source>
        <dbReference type="Proteomes" id="UP000295499"/>
    </source>
</evidence>
<dbReference type="InterPro" id="IPR044023">
    <property type="entry name" value="Ig_7"/>
</dbReference>
<evidence type="ECO:0000256" key="1">
    <source>
        <dbReference type="SAM" id="SignalP"/>
    </source>
</evidence>
<gene>
    <name evidence="3" type="ORF">CLV32_0617</name>
</gene>
<reference evidence="3 4" key="1">
    <citation type="submission" date="2019-03" db="EMBL/GenBank/DDBJ databases">
        <title>Genomic Encyclopedia of Archaeal and Bacterial Type Strains, Phase II (KMG-II): from individual species to whole genera.</title>
        <authorList>
            <person name="Goeker M."/>
        </authorList>
    </citation>
    <scope>NUCLEOTIDE SEQUENCE [LARGE SCALE GENOMIC DNA]</scope>
    <source>
        <strain evidence="3 4">DSM 19034</strain>
    </source>
</reference>
<proteinExistence type="predicted"/>
<evidence type="ECO:0000259" key="2">
    <source>
        <dbReference type="Pfam" id="PF19081"/>
    </source>
</evidence>
<dbReference type="EMBL" id="SNWM01000001">
    <property type="protein sequence ID" value="TDO24328.1"/>
    <property type="molecule type" value="Genomic_DNA"/>
</dbReference>
<sequence length="628" mass="65459">MIRKKVAFRGIFMASLTLLMVTGNCMTADAQTPTFLTGQKTGDYFGGTLISLGNGSATISNPISRYTTPNVFPLPDTYRFFYGDNTLLTGSTTVPTKLRAVQDVGIAGVVGAGANIYLQIRNTGNATLAGGTTTYIKLKEKPVLNGISVAVLGLIGIVETQGITGQGYSGAANYAFNSAGIGYNGSPNEGSSVGTTSTHVVLDKLGEWYALVRPVADYNSIRLNVSLPSDLRVADVAHSLEVNVYNAFTQTASTCSSRAQFTDAGTATGITINSGAAVGGLELSQLIANPQYAIDGNSSRYSSFSSGLAGVGVASTISQTFFFDHTGTATDGISFRMGLPQALVDLALLGNGITFKVYNNESLVSTQTLGSNILDLNLLNLLSLGAGYREMNVTVNPNVAFNRVVVELNAGLLNLGVAGDALRMYDVSMTAAKPTFTVGVSSQNVSVCYGNTAALRATTDSGNELLWYNSLSSTSPVVQSATAPFVTPSLIANTIYYVASRKIGCTLESERVPINVTVLSLPTITLGAMPSACVETSTASLPYTATTQSPTTYSIVWDPLLPGTFLPVTDQSLPAAAIPIHFPATATAGAYSGILYVKNATCTSAGLAFHVTLLPKPNTPPITPQAIN</sequence>
<dbReference type="Pfam" id="PF19081">
    <property type="entry name" value="Ig_7"/>
    <property type="match status" value="1"/>
</dbReference>
<protein>
    <recommendedName>
        <fullName evidence="2">Ig-like domain-containing protein</fullName>
    </recommendedName>
</protein>
<organism evidence="3 4">
    <name type="scientific">Pedobacter duraquae</name>
    <dbReference type="NCBI Taxonomy" id="425511"/>
    <lineage>
        <taxon>Bacteria</taxon>
        <taxon>Pseudomonadati</taxon>
        <taxon>Bacteroidota</taxon>
        <taxon>Sphingobacteriia</taxon>
        <taxon>Sphingobacteriales</taxon>
        <taxon>Sphingobacteriaceae</taxon>
        <taxon>Pedobacter</taxon>
    </lineage>
</organism>
<comment type="caution">
    <text evidence="3">The sequence shown here is derived from an EMBL/GenBank/DDBJ whole genome shotgun (WGS) entry which is preliminary data.</text>
</comment>
<name>A0A4V6PSG2_9SPHI</name>
<feature type="chain" id="PRO_5020514549" description="Ig-like domain-containing protein" evidence="1">
    <location>
        <begin position="31"/>
        <end position="628"/>
    </location>
</feature>
<evidence type="ECO:0000313" key="3">
    <source>
        <dbReference type="EMBL" id="TDO24328.1"/>
    </source>
</evidence>
<dbReference type="Proteomes" id="UP000295499">
    <property type="component" value="Unassembled WGS sequence"/>
</dbReference>
<dbReference type="AlphaFoldDB" id="A0A4V6PSG2"/>
<feature type="domain" description="Ig-like" evidence="2">
    <location>
        <begin position="441"/>
        <end position="518"/>
    </location>
</feature>
<keyword evidence="4" id="KW-1185">Reference proteome</keyword>
<feature type="signal peptide" evidence="1">
    <location>
        <begin position="1"/>
        <end position="30"/>
    </location>
</feature>
<keyword evidence="1" id="KW-0732">Signal</keyword>
<accession>A0A4V6PSG2</accession>